<feature type="transmembrane region" description="Helical" evidence="1">
    <location>
        <begin position="861"/>
        <end position="880"/>
    </location>
</feature>
<feature type="transmembrane region" description="Helical" evidence="1">
    <location>
        <begin position="1625"/>
        <end position="1644"/>
    </location>
</feature>
<feature type="transmembrane region" description="Helical" evidence="1">
    <location>
        <begin position="1581"/>
        <end position="1604"/>
    </location>
</feature>
<feature type="transmembrane region" description="Helical" evidence="1">
    <location>
        <begin position="1767"/>
        <end position="1786"/>
    </location>
</feature>
<sequence>MPFVRFAVVALVAIASTTVVMGACKTAVGGSVTVNKLGDAFYLKAGTLPATTTPHRIIPVQTKEKYLEAREDGPVQHGPLQLSRLATVLGFLYLAVTVSCSAWYLKIVEPHLDNDLWLPHFNSTGMQTYLGDLIHLRRNLNQVGTFDVSLPDSTLLRAYGEVDTLLTLPPSNPRQTLLDSIPFDDVITTIRMQSLDTYLAYRIPYCWADMSRRFEMAHTVTRQARCAAADKDNAAVYLETVLRNTEVQAILAWPLFDLLNETVLVPMTVVDAVEGPKWIASIVHGSLLPVADEVRFWDLQGLHRFTLQLQNTFPQRIDDAILLEDALGMQQRFTISSMSVTSPERGAGTTFWTSLSLSSDLTVASAFGCSIVRGSPNDAAALGLSWDTDLVYAQAAGFVGTDLMRANVGPLGSIDIRTIPVPPALTAYFLAFRAGLYDYLQQDSNARKVYFHLSEPVVSPVPATWGGLSYYGGNPMCVLQSSATFVQPSFGISDDCAEQVPYTMTLRRENVFFALISSGLSIDQLGFVCNLSSTSSDQCLATLFTALPLVTVWNQTTAFGNQSPPPITAMSNLNISFMQFASAIDDTTSQSFLLQPLVAANDMWSFYGWVGIHEWLSGRREVYSFEGDIATLTVLTEAQDEVYLVANDLEIPRKGCFYIWVITIYVTFVLVLVVSLMICYAFFIGFHVEWWNLFQCNWVIGYVWIGRPFLFLRGMTAMLLLSSSTVSFANNLGFARISFTPKPLIHTMVLAGESTWLTIVLHDILLPFTDQELTVYAPLSTAFIWAIMTVIQVVSPHGATLTLDRTCSYEFVGLSASCTSATVQFGSVRRFGLLFIVHVASIALAYLIVKVYYTVTGRRRAHGNVVAHVLIPGVAQAFFIQSGNGELFLDRVACVMCGMFSYRDTIFHAPSWIVLHLHAHNGIGFLFDVAKFVMKPLSAPETIKKHKYIRILGLVGLVNMGMSVTGSWAYLGQVKDIMSNDFWWAGFNTTGHQTYLCNWFNRQLNEPTLGRSVELQMNQLEYAEVGTDNHYNATDTVVYVAPLYASAIQLEVNTLSNVITGLRAMQGCDVPWIATAYCYVDFGRKWEMANSETRQARCLTSERQNAAVYLDAVLRNADWASLTSCWQDSLSTGVFSYLNTFQDGKTWLQTLPSGLAIHDELQFWQANGISEYVTQWQNYKQLGIVETFDVQNAFGFTYPMTIKRSRGSFRTELGASSFKMSWGLASDLWAVATNLTLIGGLHLVRQSPSFAFRNVTPAALLQQNLTLGSPMNQGLSLVQDTLGPFGNIDMKRVTCPTSLRQVYQNLTESLVLLLNVNASTVSDYQWLLQNNANLMTIFETYQNLFVHNLSPFALIPPEWNTSVALCGGKLMCGFDSCGGRMAQDFFSATEDCSAAFELDDTSPSNENLLKAMLAVGLNSLEEDITLQVICSCETKPPSSCDDCVHMLRNGTFFLSTYYTPPSLAALRDLAAPVERYLRDDLKLEMLQFVTDAPDGVLVPSSVVELSRVRLLGEPSAAVPSFAAWLYLMDWVEGRREVVTFHGDSDTPITTLSDHVIGMVAPANEREIPLSFSFYAYRLSQYITGVLFCVACAVCFYIITSVARVEGMNMLTFNQVAGLVWVGRPLILVRSLTAICVLSTSTLIMDPPLNAGQLVSRMVEVSAPWYKTFLSTAELNWLVFVLEDILSIVTKQRAFTCTVQNPLLATFLTSFLTQSTMLTWTISGTWSSVAPVRHAISVQRKCDLLEVDLDVTCSSGVLAYGIPSRFCGLVLLASACSVTAFGLKLVLLKRAATPPTRTSAFLPAVAQYSFDFSKWHVDDVLYIDKPSAILAGVLIVEANHAFYVFDIKNWRCYAINTPRNPIEQYGSMQHLYHALPLTE</sequence>
<protein>
    <submittedName>
        <fullName evidence="3">Uncharacterized protein</fullName>
    </submittedName>
</protein>
<evidence type="ECO:0000256" key="2">
    <source>
        <dbReference type="SAM" id="SignalP"/>
    </source>
</evidence>
<keyword evidence="1" id="KW-0472">Membrane</keyword>
<accession>A0A397AED4</accession>
<proteinExistence type="predicted"/>
<feature type="transmembrane region" description="Helical" evidence="1">
    <location>
        <begin position="657"/>
        <end position="684"/>
    </location>
</feature>
<feature type="transmembrane region" description="Helical" evidence="1">
    <location>
        <begin position="717"/>
        <end position="739"/>
    </location>
</feature>
<dbReference type="VEuPathDB" id="FungiDB:H257_08641"/>
<dbReference type="EMBL" id="QUSZ01007020">
    <property type="protein sequence ID" value="RHY03821.1"/>
    <property type="molecule type" value="Genomic_DNA"/>
</dbReference>
<evidence type="ECO:0000313" key="3">
    <source>
        <dbReference type="EMBL" id="RHY03821.1"/>
    </source>
</evidence>
<feature type="transmembrane region" description="Helical" evidence="1">
    <location>
        <begin position="951"/>
        <end position="971"/>
    </location>
</feature>
<keyword evidence="1" id="KW-0812">Transmembrane</keyword>
<feature type="transmembrane region" description="Helical" evidence="1">
    <location>
        <begin position="831"/>
        <end position="849"/>
    </location>
</feature>
<keyword evidence="1" id="KW-1133">Transmembrane helix</keyword>
<feature type="signal peptide" evidence="2">
    <location>
        <begin position="1"/>
        <end position="22"/>
    </location>
</feature>
<dbReference type="VEuPathDB" id="FungiDB:H257_08640"/>
<comment type="caution">
    <text evidence="3">The sequence shown here is derived from an EMBL/GenBank/DDBJ whole genome shotgun (WGS) entry which is preliminary data.</text>
</comment>
<gene>
    <name evidence="3" type="ORF">DYB36_006525</name>
</gene>
<keyword evidence="2" id="KW-0732">Signal</keyword>
<evidence type="ECO:0000256" key="1">
    <source>
        <dbReference type="SAM" id="Phobius"/>
    </source>
</evidence>
<dbReference type="Proteomes" id="UP000265427">
    <property type="component" value="Unassembled WGS sequence"/>
</dbReference>
<organism evidence="3 4">
    <name type="scientific">Aphanomyces astaci</name>
    <name type="common">Crayfish plague agent</name>
    <dbReference type="NCBI Taxonomy" id="112090"/>
    <lineage>
        <taxon>Eukaryota</taxon>
        <taxon>Sar</taxon>
        <taxon>Stramenopiles</taxon>
        <taxon>Oomycota</taxon>
        <taxon>Saprolegniomycetes</taxon>
        <taxon>Saprolegniales</taxon>
        <taxon>Verrucalvaceae</taxon>
        <taxon>Aphanomyces</taxon>
    </lineage>
</organism>
<dbReference type="PROSITE" id="PS51257">
    <property type="entry name" value="PROKAR_LIPOPROTEIN"/>
    <property type="match status" value="1"/>
</dbReference>
<feature type="transmembrane region" description="Helical" evidence="1">
    <location>
        <begin position="745"/>
        <end position="766"/>
    </location>
</feature>
<reference evidence="3 4" key="1">
    <citation type="submission" date="2018-08" db="EMBL/GenBank/DDBJ databases">
        <title>Aphanomyces genome sequencing and annotation.</title>
        <authorList>
            <person name="Minardi D."/>
            <person name="Oidtmann B."/>
            <person name="Van Der Giezen M."/>
            <person name="Studholme D.J."/>
        </authorList>
    </citation>
    <scope>NUCLEOTIDE SEQUENCE [LARGE SCALE GENOMIC DNA]</scope>
    <source>
        <strain evidence="3 4">Kv</strain>
    </source>
</reference>
<feature type="transmembrane region" description="Helical" evidence="1">
    <location>
        <begin position="773"/>
        <end position="794"/>
    </location>
</feature>
<feature type="chain" id="PRO_5017351511" evidence="2">
    <location>
        <begin position="23"/>
        <end position="1878"/>
    </location>
</feature>
<name>A0A397AED4_APHAT</name>
<feature type="transmembrane region" description="Helical" evidence="1">
    <location>
        <begin position="909"/>
        <end position="930"/>
    </location>
</feature>
<evidence type="ECO:0000313" key="4">
    <source>
        <dbReference type="Proteomes" id="UP000265427"/>
    </source>
</evidence>